<dbReference type="Proteomes" id="UP000198406">
    <property type="component" value="Unassembled WGS sequence"/>
</dbReference>
<name>A0A1Z5KT07_FISSO</name>
<evidence type="ECO:0000256" key="2">
    <source>
        <dbReference type="SAM" id="MobiDB-lite"/>
    </source>
</evidence>
<evidence type="ECO:0000256" key="1">
    <source>
        <dbReference type="SAM" id="Coils"/>
    </source>
</evidence>
<gene>
    <name evidence="3" type="ORF">FisN_16Hh116</name>
</gene>
<feature type="region of interest" description="Disordered" evidence="2">
    <location>
        <begin position="385"/>
        <end position="444"/>
    </location>
</feature>
<dbReference type="InParanoid" id="A0A1Z5KT07"/>
<feature type="compositionally biased region" description="Polar residues" evidence="2">
    <location>
        <begin position="241"/>
        <end position="255"/>
    </location>
</feature>
<feature type="region of interest" description="Disordered" evidence="2">
    <location>
        <begin position="309"/>
        <end position="363"/>
    </location>
</feature>
<comment type="caution">
    <text evidence="3">The sequence shown here is derived from an EMBL/GenBank/DDBJ whole genome shotgun (WGS) entry which is preliminary data.</text>
</comment>
<feature type="compositionally biased region" description="Polar residues" evidence="2">
    <location>
        <begin position="312"/>
        <end position="326"/>
    </location>
</feature>
<feature type="compositionally biased region" description="Low complexity" evidence="2">
    <location>
        <begin position="402"/>
        <end position="413"/>
    </location>
</feature>
<feature type="coiled-coil region" evidence="1">
    <location>
        <begin position="139"/>
        <end position="180"/>
    </location>
</feature>
<protein>
    <submittedName>
        <fullName evidence="3">Uncharacterized protein</fullName>
    </submittedName>
</protein>
<dbReference type="AlphaFoldDB" id="A0A1Z5KT07"/>
<organism evidence="3 4">
    <name type="scientific">Fistulifera solaris</name>
    <name type="common">Oleaginous diatom</name>
    <dbReference type="NCBI Taxonomy" id="1519565"/>
    <lineage>
        <taxon>Eukaryota</taxon>
        <taxon>Sar</taxon>
        <taxon>Stramenopiles</taxon>
        <taxon>Ochrophyta</taxon>
        <taxon>Bacillariophyta</taxon>
        <taxon>Bacillariophyceae</taxon>
        <taxon>Bacillariophycidae</taxon>
        <taxon>Naviculales</taxon>
        <taxon>Naviculaceae</taxon>
        <taxon>Fistulifera</taxon>
    </lineage>
</organism>
<feature type="compositionally biased region" description="Polar residues" evidence="2">
    <location>
        <begin position="341"/>
        <end position="350"/>
    </location>
</feature>
<reference evidence="3 4" key="1">
    <citation type="journal article" date="2015" name="Plant Cell">
        <title>Oil accumulation by the oleaginous diatom Fistulifera solaris as revealed by the genome and transcriptome.</title>
        <authorList>
            <person name="Tanaka T."/>
            <person name="Maeda Y."/>
            <person name="Veluchamy A."/>
            <person name="Tanaka M."/>
            <person name="Abida H."/>
            <person name="Marechal E."/>
            <person name="Bowler C."/>
            <person name="Muto M."/>
            <person name="Sunaga Y."/>
            <person name="Tanaka M."/>
            <person name="Yoshino T."/>
            <person name="Taniguchi T."/>
            <person name="Fukuda Y."/>
            <person name="Nemoto M."/>
            <person name="Matsumoto M."/>
            <person name="Wong P.S."/>
            <person name="Aburatani S."/>
            <person name="Fujibuchi W."/>
        </authorList>
    </citation>
    <scope>NUCLEOTIDE SEQUENCE [LARGE SCALE GENOMIC DNA]</scope>
    <source>
        <strain evidence="3 4">JPCC DA0580</strain>
    </source>
</reference>
<dbReference type="EMBL" id="BDSP01000289">
    <property type="protein sequence ID" value="GAX29443.1"/>
    <property type="molecule type" value="Genomic_DNA"/>
</dbReference>
<keyword evidence="4" id="KW-1185">Reference proteome</keyword>
<evidence type="ECO:0000313" key="3">
    <source>
        <dbReference type="EMBL" id="GAX29443.1"/>
    </source>
</evidence>
<feature type="compositionally biased region" description="Low complexity" evidence="2">
    <location>
        <begin position="267"/>
        <end position="288"/>
    </location>
</feature>
<sequence>MQENDYSRQGNVLLQKMTILEQSEKEKRRTTRILERERYAPEAIHRVFLQQPVVLRQSALADQLSDDDGDGVNPKSRSLFQQIQYEFQETVNDLQTAAKDVMNGLAELNPMDERSRLRQSVRICAEALIAVKLHAAVKIQHLQLQIVSLQQEVAEASGILSKLTVENDTLRRQIDELQKDSLSQHGGVHQFRQVDLTAETHLNSLLLSRNQVIQENTNLKKMLLHTCPSCRERLPLRKAQRSMSTSGSSVHSAEPQSPERPTKTEYSSASQLSSSTTQQQISRSQQQSAEKPISRPTWQATARSVLHRLQSEAPTDSQAEKVSSQRKSTEPTKIAPPSASKPDTTENTKAPLQRKVNRSGSDHLPAALVRTSSALASQIKSHIRAVDSLPASSEKMPRNRPPSRSGSGDSGRSIPPPPPSLVESSLNELTSFLFPATTPKRPKS</sequence>
<feature type="region of interest" description="Disordered" evidence="2">
    <location>
        <begin position="238"/>
        <end position="296"/>
    </location>
</feature>
<proteinExistence type="predicted"/>
<keyword evidence="1" id="KW-0175">Coiled coil</keyword>
<accession>A0A1Z5KT07</accession>
<evidence type="ECO:0000313" key="4">
    <source>
        <dbReference type="Proteomes" id="UP000198406"/>
    </source>
</evidence>